<sequence length="394" mass="43898">MNDSERSRPGSEAAGHAGATAQPEAQWPSSLQLIGSKGLGGAERWFQRFCDALADRGAPAAIGIRAGSGLDKARAEGIGAQLPCHRLPFRTVWDPLSRGAIDQLVKRLQPAIVQTYMGRATRLTRLTDLPRRTGLAGSARPLHLTRLGGYYELSPYRHADAWIGNTRQLCDWMVQQGLPAERVFHLYNFVDPPPRLQSDSQDLRRTLGLSPDEQLLICMGRFVTFKGHRYLLDALARLPVELGGRRWRLLMLGDGPLREDLHQQAQALGIMDRILWLGWRPEPAPYLQLADLVVFPSLDAEPMGNVILEAWAWRLPLVTASFRGAREIVRHGEDAWCVPCADGPALAQGIQQLLEEPLLAEALVERGAERVEQEFSRAAIMQQYWELYVDLADG</sequence>
<proteinExistence type="predicted"/>
<dbReference type="Pfam" id="PF13439">
    <property type="entry name" value="Glyco_transf_4"/>
    <property type="match status" value="1"/>
</dbReference>
<name>A0A9X0W791_9GAMM</name>
<dbReference type="PANTHER" id="PTHR12526">
    <property type="entry name" value="GLYCOSYLTRANSFERASE"/>
    <property type="match status" value="1"/>
</dbReference>
<dbReference type="GO" id="GO:0016757">
    <property type="term" value="F:glycosyltransferase activity"/>
    <property type="evidence" value="ECO:0007669"/>
    <property type="project" value="UniProtKB-ARBA"/>
</dbReference>
<keyword evidence="5" id="KW-1185">Reference proteome</keyword>
<feature type="domain" description="Glycosyltransferase subfamily 4-like N-terminal" evidence="3">
    <location>
        <begin position="40"/>
        <end position="192"/>
    </location>
</feature>
<evidence type="ECO:0000256" key="1">
    <source>
        <dbReference type="SAM" id="MobiDB-lite"/>
    </source>
</evidence>
<accession>A0A9X0W791</accession>
<dbReference type="CDD" id="cd03811">
    <property type="entry name" value="GT4_GT28_WabH-like"/>
    <property type="match status" value="1"/>
</dbReference>
<feature type="region of interest" description="Disordered" evidence="1">
    <location>
        <begin position="1"/>
        <end position="26"/>
    </location>
</feature>
<dbReference type="Pfam" id="PF00534">
    <property type="entry name" value="Glycos_transf_1"/>
    <property type="match status" value="1"/>
</dbReference>
<dbReference type="AlphaFoldDB" id="A0A9X0W791"/>
<comment type="caution">
    <text evidence="4">The sequence shown here is derived from an EMBL/GenBank/DDBJ whole genome shotgun (WGS) entry which is preliminary data.</text>
</comment>
<evidence type="ECO:0000313" key="4">
    <source>
        <dbReference type="EMBL" id="MBK1618142.1"/>
    </source>
</evidence>
<organism evidence="4 5">
    <name type="scientific">Lamprobacter modestohalophilus</name>
    <dbReference type="NCBI Taxonomy" id="1064514"/>
    <lineage>
        <taxon>Bacteria</taxon>
        <taxon>Pseudomonadati</taxon>
        <taxon>Pseudomonadota</taxon>
        <taxon>Gammaproteobacteria</taxon>
        <taxon>Chromatiales</taxon>
        <taxon>Chromatiaceae</taxon>
        <taxon>Lamprobacter</taxon>
    </lineage>
</organism>
<evidence type="ECO:0000259" key="3">
    <source>
        <dbReference type="Pfam" id="PF13439"/>
    </source>
</evidence>
<gene>
    <name evidence="4" type="ORF">CKO42_06720</name>
</gene>
<dbReference type="Gene3D" id="3.40.50.2000">
    <property type="entry name" value="Glycogen Phosphorylase B"/>
    <property type="match status" value="2"/>
</dbReference>
<dbReference type="RefSeq" id="WP_200240930.1">
    <property type="nucleotide sequence ID" value="NZ_NRRY01000007.1"/>
</dbReference>
<dbReference type="EMBL" id="NRRY01000007">
    <property type="protein sequence ID" value="MBK1618142.1"/>
    <property type="molecule type" value="Genomic_DNA"/>
</dbReference>
<dbReference type="Proteomes" id="UP001138768">
    <property type="component" value="Unassembled WGS sequence"/>
</dbReference>
<reference evidence="4 5" key="1">
    <citation type="journal article" date="2020" name="Microorganisms">
        <title>Osmotic Adaptation and Compatible Solute Biosynthesis of Phototrophic Bacteria as Revealed from Genome Analyses.</title>
        <authorList>
            <person name="Imhoff J.F."/>
            <person name="Rahn T."/>
            <person name="Kunzel S."/>
            <person name="Keller A."/>
            <person name="Neulinger S.C."/>
        </authorList>
    </citation>
    <scope>NUCLEOTIDE SEQUENCE [LARGE SCALE GENOMIC DNA]</scope>
    <source>
        <strain evidence="4 5">DSM 25653</strain>
    </source>
</reference>
<evidence type="ECO:0000313" key="5">
    <source>
        <dbReference type="Proteomes" id="UP001138768"/>
    </source>
</evidence>
<evidence type="ECO:0000259" key="2">
    <source>
        <dbReference type="Pfam" id="PF00534"/>
    </source>
</evidence>
<dbReference type="SUPFAM" id="SSF53756">
    <property type="entry name" value="UDP-Glycosyltransferase/glycogen phosphorylase"/>
    <property type="match status" value="1"/>
</dbReference>
<dbReference type="InterPro" id="IPR028098">
    <property type="entry name" value="Glyco_trans_4-like_N"/>
</dbReference>
<protein>
    <submittedName>
        <fullName evidence="4">Glycosyltransferase</fullName>
    </submittedName>
</protein>
<dbReference type="InterPro" id="IPR001296">
    <property type="entry name" value="Glyco_trans_1"/>
</dbReference>
<feature type="domain" description="Glycosyl transferase family 1" evidence="2">
    <location>
        <begin position="201"/>
        <end position="369"/>
    </location>
</feature>